<protein>
    <recommendedName>
        <fullName evidence="5">RING-type domain-containing protein</fullName>
    </recommendedName>
</protein>
<dbReference type="InterPro" id="IPR001841">
    <property type="entry name" value="Znf_RING"/>
</dbReference>
<accession>A0ABU6X1F3</accession>
<keyword evidence="2 4" id="KW-0863">Zinc-finger</keyword>
<evidence type="ECO:0000259" key="5">
    <source>
        <dbReference type="PROSITE" id="PS50089"/>
    </source>
</evidence>
<dbReference type="CDD" id="cd23121">
    <property type="entry name" value="RING-H2_RHA1-like"/>
    <property type="match status" value="1"/>
</dbReference>
<dbReference type="Proteomes" id="UP001341840">
    <property type="component" value="Unassembled WGS sequence"/>
</dbReference>
<keyword evidence="3" id="KW-0862">Zinc</keyword>
<organism evidence="6 7">
    <name type="scientific">Stylosanthes scabra</name>
    <dbReference type="NCBI Taxonomy" id="79078"/>
    <lineage>
        <taxon>Eukaryota</taxon>
        <taxon>Viridiplantae</taxon>
        <taxon>Streptophyta</taxon>
        <taxon>Embryophyta</taxon>
        <taxon>Tracheophyta</taxon>
        <taxon>Spermatophyta</taxon>
        <taxon>Magnoliopsida</taxon>
        <taxon>eudicotyledons</taxon>
        <taxon>Gunneridae</taxon>
        <taxon>Pentapetalae</taxon>
        <taxon>rosids</taxon>
        <taxon>fabids</taxon>
        <taxon>Fabales</taxon>
        <taxon>Fabaceae</taxon>
        <taxon>Papilionoideae</taxon>
        <taxon>50 kb inversion clade</taxon>
        <taxon>dalbergioids sensu lato</taxon>
        <taxon>Dalbergieae</taxon>
        <taxon>Pterocarpus clade</taxon>
        <taxon>Stylosanthes</taxon>
    </lineage>
</organism>
<dbReference type="Gene3D" id="3.30.40.10">
    <property type="entry name" value="Zinc/RING finger domain, C3HC4 (zinc finger)"/>
    <property type="match status" value="1"/>
</dbReference>
<dbReference type="PANTHER" id="PTHR45969:SF95">
    <property type="entry name" value="TRANSCRIPTION FACTOR C2H2 FAMILY-RELATED"/>
    <property type="match status" value="1"/>
</dbReference>
<gene>
    <name evidence="6" type="ORF">PIB30_000572</name>
</gene>
<dbReference type="EMBL" id="JASCZI010211450">
    <property type="protein sequence ID" value="MED6191472.1"/>
    <property type="molecule type" value="Genomic_DNA"/>
</dbReference>
<proteinExistence type="predicted"/>
<sequence length="149" mass="17127">MGFPVGYTELLFPKPILQILSLLGFIRKLICTIFAYMGLPNFLEAETDNTMPRFRSVSELLIQEILPVVKFSEVVEGPERCAVCLTDFEEEDEIRRLANCRHVFHRGCVDRWMGYDQSTCPLCRTPFIPDEFFSNDLWAASAIPEFHAS</sequence>
<evidence type="ECO:0000256" key="4">
    <source>
        <dbReference type="PROSITE-ProRule" id="PRU00175"/>
    </source>
</evidence>
<comment type="caution">
    <text evidence="6">The sequence shown here is derived from an EMBL/GenBank/DDBJ whole genome shotgun (WGS) entry which is preliminary data.</text>
</comment>
<evidence type="ECO:0000313" key="6">
    <source>
        <dbReference type="EMBL" id="MED6191472.1"/>
    </source>
</evidence>
<dbReference type="Pfam" id="PF13639">
    <property type="entry name" value="zf-RING_2"/>
    <property type="match status" value="1"/>
</dbReference>
<dbReference type="PANTHER" id="PTHR45969">
    <property type="entry name" value="RING ZINC FINGER PROTEIN-RELATED"/>
    <property type="match status" value="1"/>
</dbReference>
<dbReference type="InterPro" id="IPR013083">
    <property type="entry name" value="Znf_RING/FYVE/PHD"/>
</dbReference>
<keyword evidence="1" id="KW-0479">Metal-binding</keyword>
<keyword evidence="7" id="KW-1185">Reference proteome</keyword>
<name>A0ABU6X1F3_9FABA</name>
<dbReference type="PROSITE" id="PS50089">
    <property type="entry name" value="ZF_RING_2"/>
    <property type="match status" value="1"/>
</dbReference>
<evidence type="ECO:0000313" key="7">
    <source>
        <dbReference type="Proteomes" id="UP001341840"/>
    </source>
</evidence>
<evidence type="ECO:0000256" key="2">
    <source>
        <dbReference type="ARBA" id="ARBA00022771"/>
    </source>
</evidence>
<feature type="domain" description="RING-type" evidence="5">
    <location>
        <begin position="81"/>
        <end position="124"/>
    </location>
</feature>
<dbReference type="SUPFAM" id="SSF57850">
    <property type="entry name" value="RING/U-box"/>
    <property type="match status" value="1"/>
</dbReference>
<evidence type="ECO:0000256" key="3">
    <source>
        <dbReference type="ARBA" id="ARBA00022833"/>
    </source>
</evidence>
<dbReference type="SMART" id="SM00184">
    <property type="entry name" value="RING"/>
    <property type="match status" value="1"/>
</dbReference>
<reference evidence="6 7" key="1">
    <citation type="journal article" date="2023" name="Plants (Basel)">
        <title>Bridging the Gap: Combining Genomics and Transcriptomics Approaches to Understand Stylosanthes scabra, an Orphan Legume from the Brazilian Caatinga.</title>
        <authorList>
            <person name="Ferreira-Neto J.R.C."/>
            <person name="da Silva M.D."/>
            <person name="Binneck E."/>
            <person name="de Melo N.F."/>
            <person name="da Silva R.H."/>
            <person name="de Melo A.L.T.M."/>
            <person name="Pandolfi V."/>
            <person name="Bustamante F.O."/>
            <person name="Brasileiro-Vidal A.C."/>
            <person name="Benko-Iseppon A.M."/>
        </authorList>
    </citation>
    <scope>NUCLEOTIDE SEQUENCE [LARGE SCALE GENOMIC DNA]</scope>
    <source>
        <tissue evidence="6">Leaves</tissue>
    </source>
</reference>
<evidence type="ECO:0000256" key="1">
    <source>
        <dbReference type="ARBA" id="ARBA00022723"/>
    </source>
</evidence>